<dbReference type="InterPro" id="IPR042070">
    <property type="entry name" value="PucR_C-HTH_sf"/>
</dbReference>
<feature type="domain" description="PucR C-terminal helix-turn-helix" evidence="2">
    <location>
        <begin position="316"/>
        <end position="374"/>
    </location>
</feature>
<dbReference type="Proteomes" id="UP000622687">
    <property type="component" value="Unassembled WGS sequence"/>
</dbReference>
<dbReference type="PANTHER" id="PTHR33744">
    <property type="entry name" value="CARBOHYDRATE DIACID REGULATOR"/>
    <property type="match status" value="1"/>
</dbReference>
<reference evidence="3" key="1">
    <citation type="submission" date="2020-12" db="EMBL/GenBank/DDBJ databases">
        <title>Clostridium thailandense sp. nov., a novel acetogenic bacterium isolated from peat land soil in Thailand.</title>
        <authorList>
            <person name="Chaikitkaew S."/>
            <person name="Birkeland N.K."/>
        </authorList>
    </citation>
    <scope>NUCLEOTIDE SEQUENCE</scope>
    <source>
        <strain evidence="3">DSM 17425</strain>
    </source>
</reference>
<dbReference type="Pfam" id="PF13556">
    <property type="entry name" value="HTH_30"/>
    <property type="match status" value="1"/>
</dbReference>
<dbReference type="InterPro" id="IPR051448">
    <property type="entry name" value="CdaR-like_regulators"/>
</dbReference>
<name>A0A934HY19_9CLOT</name>
<dbReference type="Gene3D" id="1.10.10.2840">
    <property type="entry name" value="PucR C-terminal helix-turn-helix domain"/>
    <property type="match status" value="1"/>
</dbReference>
<evidence type="ECO:0000259" key="2">
    <source>
        <dbReference type="Pfam" id="PF13556"/>
    </source>
</evidence>
<accession>A0A934HY19</accession>
<evidence type="ECO:0000313" key="4">
    <source>
        <dbReference type="Proteomes" id="UP000622687"/>
    </source>
</evidence>
<gene>
    <name evidence="3" type="ORF">I6U51_22350</name>
</gene>
<organism evidence="3 4">
    <name type="scientific">Clostridium aciditolerans</name>
    <dbReference type="NCBI Taxonomy" id="339861"/>
    <lineage>
        <taxon>Bacteria</taxon>
        <taxon>Bacillati</taxon>
        <taxon>Bacillota</taxon>
        <taxon>Clostridia</taxon>
        <taxon>Eubacteriales</taxon>
        <taxon>Clostridiaceae</taxon>
        <taxon>Clostridium</taxon>
    </lineage>
</organism>
<evidence type="ECO:0000313" key="3">
    <source>
        <dbReference type="EMBL" id="MBI6875418.1"/>
    </source>
</evidence>
<dbReference type="InterPro" id="IPR025736">
    <property type="entry name" value="PucR_C-HTH_dom"/>
</dbReference>
<dbReference type="InterPro" id="IPR012914">
    <property type="entry name" value="PucR_dom"/>
</dbReference>
<feature type="domain" description="Purine catabolism PurC-like" evidence="1">
    <location>
        <begin position="8"/>
        <end position="127"/>
    </location>
</feature>
<dbReference type="Pfam" id="PF07905">
    <property type="entry name" value="PucR"/>
    <property type="match status" value="1"/>
</dbReference>
<dbReference type="AlphaFoldDB" id="A0A934HY19"/>
<evidence type="ECO:0000259" key="1">
    <source>
        <dbReference type="Pfam" id="PF07905"/>
    </source>
</evidence>
<dbReference type="EMBL" id="JAEEGB010000044">
    <property type="protein sequence ID" value="MBI6875418.1"/>
    <property type="molecule type" value="Genomic_DNA"/>
</dbReference>
<proteinExistence type="predicted"/>
<sequence>MSITIHEALEFESFKGFKIIAGNKGLSNKITNVGILDYEMGGLIEENFIEGEFVISTLMVIKDNIEELYKIVEKMISVKISGLAIKSVYFNTIPDEVIELADKNFFPIMIFSDTYFEHIITEVAKAIEDRKENEALSLKIDNILYSNLDNLIIKKIAHEINRNFKEKNIVAFCKRKGKEKLIHTKIFFSKEDYKSLNKIIPYKDGYIFINTFEKISSKEAKKLIVKRLEECGITAKEYIIGVSSLYKKLGELNNSIKESMYSFKYSIAYKKDISFFDEIGVNKILIPLIDNPWVLKYYNEIIEPLIVYDENNDTELLRTAVKYIENNGDIKTTAKELFQHSNTIRYRIERINKILNENYDNTHFYEELAVAIRIYNLLNNML</sequence>
<comment type="caution">
    <text evidence="3">The sequence shown here is derived from an EMBL/GenBank/DDBJ whole genome shotgun (WGS) entry which is preliminary data.</text>
</comment>
<protein>
    <submittedName>
        <fullName evidence="3">PucR family transcriptional regulator</fullName>
    </submittedName>
</protein>
<dbReference type="PANTHER" id="PTHR33744:SF1">
    <property type="entry name" value="DNA-BINDING TRANSCRIPTIONAL ACTIVATOR ADER"/>
    <property type="match status" value="1"/>
</dbReference>
<keyword evidence="4" id="KW-1185">Reference proteome</keyword>
<dbReference type="RefSeq" id="WP_211144766.1">
    <property type="nucleotide sequence ID" value="NZ_JAEEGB010000044.1"/>
</dbReference>